<dbReference type="SUPFAM" id="SSF52540">
    <property type="entry name" value="P-loop containing nucleoside triphosphate hydrolases"/>
    <property type="match status" value="1"/>
</dbReference>
<accession>A0ABU7G8J4</accession>
<dbReference type="PROSITE" id="PS00211">
    <property type="entry name" value="ABC_TRANSPORTER_1"/>
    <property type="match status" value="1"/>
</dbReference>
<feature type="domain" description="ABC transporter" evidence="5">
    <location>
        <begin position="5"/>
        <end position="233"/>
    </location>
</feature>
<dbReference type="PANTHER" id="PTHR42734">
    <property type="entry name" value="METAL TRANSPORT SYSTEM ATP-BINDING PROTEIN TM_0124-RELATED"/>
    <property type="match status" value="1"/>
</dbReference>
<keyword evidence="4 6" id="KW-0067">ATP-binding</keyword>
<evidence type="ECO:0000256" key="4">
    <source>
        <dbReference type="ARBA" id="ARBA00022840"/>
    </source>
</evidence>
<keyword evidence="2" id="KW-0813">Transport</keyword>
<keyword evidence="7" id="KW-1185">Reference proteome</keyword>
<gene>
    <name evidence="6" type="ORF">SNR37_001045</name>
</gene>
<dbReference type="InterPro" id="IPR003593">
    <property type="entry name" value="AAA+_ATPase"/>
</dbReference>
<protein>
    <submittedName>
        <fullName evidence="6">ATP-binding cassette domain-containing protein</fullName>
    </submittedName>
</protein>
<evidence type="ECO:0000256" key="1">
    <source>
        <dbReference type="ARBA" id="ARBA00005417"/>
    </source>
</evidence>
<sequence>MQAIVEMDNLAIGHRNHQAVVSDIHAQVPSNGMLALVGPNGAGKSTLLKTILGLVKPLDGGLHYHLDPRKDIAYMPQLCSVDRSFPICLEEFVSTGLWAKTGWWRPMRRYQQEVREALAQVGIEQLAGKLIEELSGGQLQRALFARMLLQNSKLLLLDEPFNGVDEATVKILLQQLKRCRENGATIVAAIHDLELVTQHFDQCLLFDSGTVVQVDCQELLTPSKLTLTKPVASIAKTTSFYQHLTRDKKHA</sequence>
<reference evidence="7" key="1">
    <citation type="submission" date="2023-07" db="EMBL/GenBank/DDBJ databases">
        <title>Draft genome sequence of Agarivorans aestuarii strain ZMCS4, a CAZymes producing bacteria isolated from the marine brown algae Clodostephus spongiosus.</title>
        <authorList>
            <person name="Lorente B."/>
            <person name="Cabral C."/>
            <person name="Frias J."/>
            <person name="Faria J."/>
            <person name="Toubarro D."/>
        </authorList>
    </citation>
    <scope>NUCLEOTIDE SEQUENCE [LARGE SCALE GENOMIC DNA]</scope>
    <source>
        <strain evidence="7">ZMCS4</strain>
    </source>
</reference>
<dbReference type="Proteomes" id="UP001310248">
    <property type="component" value="Unassembled WGS sequence"/>
</dbReference>
<dbReference type="Gene3D" id="3.40.50.300">
    <property type="entry name" value="P-loop containing nucleotide triphosphate hydrolases"/>
    <property type="match status" value="1"/>
</dbReference>
<dbReference type="Pfam" id="PF00005">
    <property type="entry name" value="ABC_tran"/>
    <property type="match status" value="1"/>
</dbReference>
<evidence type="ECO:0000313" key="7">
    <source>
        <dbReference type="Proteomes" id="UP001310248"/>
    </source>
</evidence>
<evidence type="ECO:0000256" key="3">
    <source>
        <dbReference type="ARBA" id="ARBA00022741"/>
    </source>
</evidence>
<dbReference type="InterPro" id="IPR050153">
    <property type="entry name" value="Metal_Ion_Import_ABC"/>
</dbReference>
<name>A0ABU7G8J4_9ALTE</name>
<dbReference type="InterPro" id="IPR017871">
    <property type="entry name" value="ABC_transporter-like_CS"/>
</dbReference>
<proteinExistence type="inferred from homology"/>
<comment type="caution">
    <text evidence="6">The sequence shown here is derived from an EMBL/GenBank/DDBJ whole genome shotgun (WGS) entry which is preliminary data.</text>
</comment>
<organism evidence="6 7">
    <name type="scientific">Agarivorans aestuarii</name>
    <dbReference type="NCBI Taxonomy" id="1563703"/>
    <lineage>
        <taxon>Bacteria</taxon>
        <taxon>Pseudomonadati</taxon>
        <taxon>Pseudomonadota</taxon>
        <taxon>Gammaproteobacteria</taxon>
        <taxon>Alteromonadales</taxon>
        <taxon>Alteromonadaceae</taxon>
        <taxon>Agarivorans</taxon>
    </lineage>
</organism>
<keyword evidence="3" id="KW-0547">Nucleotide-binding</keyword>
<dbReference type="PANTHER" id="PTHR42734:SF5">
    <property type="entry name" value="IRON TRANSPORT SYSTEM ATP-BINDING PROTEIN HI_0361-RELATED"/>
    <property type="match status" value="1"/>
</dbReference>
<dbReference type="GO" id="GO:0005524">
    <property type="term" value="F:ATP binding"/>
    <property type="evidence" value="ECO:0007669"/>
    <property type="project" value="UniProtKB-KW"/>
</dbReference>
<evidence type="ECO:0000256" key="2">
    <source>
        <dbReference type="ARBA" id="ARBA00022448"/>
    </source>
</evidence>
<dbReference type="SMART" id="SM00382">
    <property type="entry name" value="AAA"/>
    <property type="match status" value="1"/>
</dbReference>
<evidence type="ECO:0000259" key="5">
    <source>
        <dbReference type="PROSITE" id="PS50893"/>
    </source>
</evidence>
<dbReference type="InterPro" id="IPR027417">
    <property type="entry name" value="P-loop_NTPase"/>
</dbReference>
<dbReference type="PROSITE" id="PS50893">
    <property type="entry name" value="ABC_TRANSPORTER_2"/>
    <property type="match status" value="1"/>
</dbReference>
<evidence type="ECO:0000313" key="6">
    <source>
        <dbReference type="EMBL" id="MEE1675719.1"/>
    </source>
</evidence>
<dbReference type="RefSeq" id="WP_329776523.1">
    <property type="nucleotide sequence ID" value="NZ_JAYDYW010000015.1"/>
</dbReference>
<dbReference type="InterPro" id="IPR003439">
    <property type="entry name" value="ABC_transporter-like_ATP-bd"/>
</dbReference>
<dbReference type="EMBL" id="JAYDYW010000015">
    <property type="protein sequence ID" value="MEE1675719.1"/>
    <property type="molecule type" value="Genomic_DNA"/>
</dbReference>
<comment type="similarity">
    <text evidence="1">Belongs to the ABC transporter superfamily.</text>
</comment>